<organism evidence="1 2">
    <name type="scientific">Achromobacter phage Motura</name>
    <dbReference type="NCBI Taxonomy" id="2591403"/>
    <lineage>
        <taxon>Viruses</taxon>
        <taxon>Duplodnaviria</taxon>
        <taxon>Heunggongvirae</taxon>
        <taxon>Uroviricota</taxon>
        <taxon>Caudoviricetes</taxon>
        <taxon>Moturavirus</taxon>
        <taxon>Moturavirus motura</taxon>
    </lineage>
</organism>
<sequence length="206" mass="23767">MDISKWRVELTREEHAKVIADKIEMFEAAHRKYSETESQFKKVFQTLECRISALAENFAARSQISIEFDNESGKRIRLEMMMDAKRFQPGPNDDQWFFNENFISARVFLQRGDIYFSLSKAIGGEPWLDNYSTYYAEMKRASTFLEHAARIQLPADQVQWLALSNNDFAKLCDSQAAKMQTAMLTLGVINNVVDSIESLNNLPSTR</sequence>
<protein>
    <submittedName>
        <fullName evidence="1">Uncharacterized protein</fullName>
    </submittedName>
</protein>
<dbReference type="RefSeq" id="YP_009903732.1">
    <property type="nucleotide sequence ID" value="NC_049849.1"/>
</dbReference>
<dbReference type="GeneID" id="56136008"/>
<name>A0A514CST5_9CAUD</name>
<proteinExistence type="predicted"/>
<dbReference type="EMBL" id="MN094788">
    <property type="protein sequence ID" value="QDH83533.1"/>
    <property type="molecule type" value="Genomic_DNA"/>
</dbReference>
<reference evidence="1 2" key="1">
    <citation type="submission" date="2019-06" db="EMBL/GenBank/DDBJ databases">
        <authorList>
            <person name="Kincaid V.D."/>
            <person name="Fuller A."/>
            <person name="Hodges K."/>
            <person name="Bansal M."/>
            <person name="Essig J."/>
            <person name="Johnson A."/>
        </authorList>
    </citation>
    <scope>NUCLEOTIDE SEQUENCE [LARGE SCALE GENOMIC DNA]</scope>
</reference>
<dbReference type="Proteomes" id="UP000320799">
    <property type="component" value="Segment"/>
</dbReference>
<evidence type="ECO:0000313" key="1">
    <source>
        <dbReference type="EMBL" id="QDH83533.1"/>
    </source>
</evidence>
<dbReference type="KEGG" id="vg:56136008"/>
<keyword evidence="2" id="KW-1185">Reference proteome</keyword>
<evidence type="ECO:0000313" key="2">
    <source>
        <dbReference type="Proteomes" id="UP000320799"/>
    </source>
</evidence>
<accession>A0A514CST5</accession>